<reference evidence="2" key="1">
    <citation type="submission" date="2019-08" db="EMBL/GenBank/DDBJ databases">
        <title>The genome of the North American firefly Photinus pyralis.</title>
        <authorList>
            <consortium name="Photinus pyralis genome working group"/>
            <person name="Fallon T.R."/>
            <person name="Sander Lower S.E."/>
            <person name="Weng J.-K."/>
        </authorList>
    </citation>
    <scope>NUCLEOTIDE SEQUENCE</scope>
    <source>
        <strain evidence="2">TRF0915ILg1</strain>
        <tissue evidence="2">Whole body</tissue>
    </source>
</reference>
<dbReference type="EMBL" id="VTPC01001041">
    <property type="protein sequence ID" value="KAF2903384.1"/>
    <property type="molecule type" value="Genomic_DNA"/>
</dbReference>
<name>A0A8K0DCR6_IGNLU</name>
<evidence type="ECO:0000256" key="1">
    <source>
        <dbReference type="SAM" id="SignalP"/>
    </source>
</evidence>
<gene>
    <name evidence="2" type="ORF">ILUMI_02802</name>
</gene>
<feature type="signal peptide" evidence="1">
    <location>
        <begin position="1"/>
        <end position="20"/>
    </location>
</feature>
<keyword evidence="1" id="KW-0732">Signal</keyword>
<feature type="chain" id="PRO_5035478523" evidence="1">
    <location>
        <begin position="21"/>
        <end position="199"/>
    </location>
</feature>
<evidence type="ECO:0000313" key="3">
    <source>
        <dbReference type="Proteomes" id="UP000801492"/>
    </source>
</evidence>
<sequence length="199" mass="22785">MITLLQVIVVCMGVITTTAAARPAPDNHQDAGLVSDILTKFHQNDYKLKFERTELVRFNKQYLKKLEVVTYKYNRTSPVVNITWLFRIDVNDYDVIVQAYRFASNEYRLFPARLQVGVCGSIKTGAAGLQTLMHCGNFTGCPYLKDVPTRACNWSPDETRFPPFLPDGEYMIEIQAIFRNAELYVVRGYGSIYRPIVKK</sequence>
<keyword evidence="3" id="KW-1185">Reference proteome</keyword>
<evidence type="ECO:0000313" key="2">
    <source>
        <dbReference type="EMBL" id="KAF2903384.1"/>
    </source>
</evidence>
<dbReference type="AlphaFoldDB" id="A0A8K0DCR6"/>
<dbReference type="PANTHER" id="PTHR20898:SF0">
    <property type="entry name" value="DAEDALUS ON 3-RELATED"/>
    <property type="match status" value="1"/>
</dbReference>
<comment type="caution">
    <text evidence="2">The sequence shown here is derived from an EMBL/GenBank/DDBJ whole genome shotgun (WGS) entry which is preliminary data.</text>
</comment>
<dbReference type="Proteomes" id="UP000801492">
    <property type="component" value="Unassembled WGS sequence"/>
</dbReference>
<dbReference type="InterPro" id="IPR010512">
    <property type="entry name" value="DUF1091"/>
</dbReference>
<proteinExistence type="predicted"/>
<protein>
    <submittedName>
        <fullName evidence="2">Uncharacterized protein</fullName>
    </submittedName>
</protein>
<dbReference type="OrthoDB" id="8180029at2759"/>
<dbReference type="Pfam" id="PF06477">
    <property type="entry name" value="DUF1091"/>
    <property type="match status" value="1"/>
</dbReference>
<dbReference type="PANTHER" id="PTHR20898">
    <property type="entry name" value="DAEDALUS ON 3-RELATED-RELATED"/>
    <property type="match status" value="1"/>
</dbReference>
<accession>A0A8K0DCR6</accession>
<organism evidence="2 3">
    <name type="scientific">Ignelater luminosus</name>
    <name type="common">Cucubano</name>
    <name type="synonym">Pyrophorus luminosus</name>
    <dbReference type="NCBI Taxonomy" id="2038154"/>
    <lineage>
        <taxon>Eukaryota</taxon>
        <taxon>Metazoa</taxon>
        <taxon>Ecdysozoa</taxon>
        <taxon>Arthropoda</taxon>
        <taxon>Hexapoda</taxon>
        <taxon>Insecta</taxon>
        <taxon>Pterygota</taxon>
        <taxon>Neoptera</taxon>
        <taxon>Endopterygota</taxon>
        <taxon>Coleoptera</taxon>
        <taxon>Polyphaga</taxon>
        <taxon>Elateriformia</taxon>
        <taxon>Elateroidea</taxon>
        <taxon>Elateridae</taxon>
        <taxon>Agrypninae</taxon>
        <taxon>Pyrophorini</taxon>
        <taxon>Ignelater</taxon>
    </lineage>
</organism>